<dbReference type="EMBL" id="MWQN01000002">
    <property type="protein sequence ID" value="OPC78731.1"/>
    <property type="molecule type" value="Genomic_DNA"/>
</dbReference>
<reference evidence="3 4" key="1">
    <citation type="submission" date="2017-03" db="EMBL/GenBank/DDBJ databases">
        <title>Draft genome sequence of Streptomyces scabrisporus NF3, endophyte isolated from Amphipterygium adstringens.</title>
        <authorList>
            <person name="Vazquez M."/>
            <person name="Ceapa C.D."/>
            <person name="Rodriguez Luna D."/>
            <person name="Sanchez Esquivel S."/>
        </authorList>
    </citation>
    <scope>NUCLEOTIDE SEQUENCE [LARGE SCALE GENOMIC DNA]</scope>
    <source>
        <strain evidence="3 4">NF3</strain>
    </source>
</reference>
<dbReference type="Proteomes" id="UP000190037">
    <property type="component" value="Unassembled WGS sequence"/>
</dbReference>
<dbReference type="AlphaFoldDB" id="A0A1T3NQ06"/>
<evidence type="ECO:0000313" key="3">
    <source>
        <dbReference type="EMBL" id="OPC78731.1"/>
    </source>
</evidence>
<gene>
    <name evidence="3" type="ORF">B4N89_31710</name>
</gene>
<feature type="region of interest" description="Disordered" evidence="1">
    <location>
        <begin position="1"/>
        <end position="23"/>
    </location>
</feature>
<organism evidence="3 4">
    <name type="scientific">Embleya scabrispora</name>
    <dbReference type="NCBI Taxonomy" id="159449"/>
    <lineage>
        <taxon>Bacteria</taxon>
        <taxon>Bacillati</taxon>
        <taxon>Actinomycetota</taxon>
        <taxon>Actinomycetes</taxon>
        <taxon>Kitasatosporales</taxon>
        <taxon>Streptomycetaceae</taxon>
        <taxon>Embleya</taxon>
    </lineage>
</organism>
<dbReference type="Gene3D" id="2.60.120.10">
    <property type="entry name" value="Jelly Rolls"/>
    <property type="match status" value="1"/>
</dbReference>
<comment type="caution">
    <text evidence="3">The sequence shown here is derived from an EMBL/GenBank/DDBJ whole genome shotgun (WGS) entry which is preliminary data.</text>
</comment>
<sequence>MSFPDVPDDPQSLGYPGTRYRGDSGEVNARFRPAEHPPELITAGATYHYLATTDSTDGEYGLYRVDMHAVPSGPGTHFHRTISESFFVLSGTIRLFDGRDWRDARAGDFLYVPVGGLHAFRNESGEPASMLLQFAPGAPREAYFEGIPELEHLTDKERARFFLRHDNHWVDLGG</sequence>
<dbReference type="InterPro" id="IPR053146">
    <property type="entry name" value="QDO-like"/>
</dbReference>
<dbReference type="OrthoDB" id="5243731at2"/>
<accession>A0A1T3NQ06</accession>
<feature type="domain" description="Cupin type-2" evidence="2">
    <location>
        <begin position="74"/>
        <end position="132"/>
    </location>
</feature>
<dbReference type="Pfam" id="PF07883">
    <property type="entry name" value="Cupin_2"/>
    <property type="match status" value="1"/>
</dbReference>
<protein>
    <submittedName>
        <fullName evidence="3">Cupin</fullName>
    </submittedName>
</protein>
<keyword evidence="4" id="KW-1185">Reference proteome</keyword>
<dbReference type="InterPro" id="IPR014710">
    <property type="entry name" value="RmlC-like_jellyroll"/>
</dbReference>
<dbReference type="SUPFAM" id="SSF51182">
    <property type="entry name" value="RmlC-like cupins"/>
    <property type="match status" value="1"/>
</dbReference>
<dbReference type="STRING" id="159449.B4N89_31710"/>
<dbReference type="RefSeq" id="WP_078979929.1">
    <property type="nucleotide sequence ID" value="NZ_MWQN01000002.1"/>
</dbReference>
<evidence type="ECO:0000259" key="2">
    <source>
        <dbReference type="Pfam" id="PF07883"/>
    </source>
</evidence>
<dbReference type="PANTHER" id="PTHR36440">
    <property type="entry name" value="PUTATIVE (AFU_ORTHOLOGUE AFUA_8G07350)-RELATED"/>
    <property type="match status" value="1"/>
</dbReference>
<name>A0A1T3NQ06_9ACTN</name>
<evidence type="ECO:0000313" key="4">
    <source>
        <dbReference type="Proteomes" id="UP000190037"/>
    </source>
</evidence>
<evidence type="ECO:0000256" key="1">
    <source>
        <dbReference type="SAM" id="MobiDB-lite"/>
    </source>
</evidence>
<dbReference type="PANTHER" id="PTHR36440:SF1">
    <property type="entry name" value="PUTATIVE (AFU_ORTHOLOGUE AFUA_8G07350)-RELATED"/>
    <property type="match status" value="1"/>
</dbReference>
<dbReference type="InterPro" id="IPR011051">
    <property type="entry name" value="RmlC_Cupin_sf"/>
</dbReference>
<proteinExistence type="predicted"/>
<dbReference type="InterPro" id="IPR013096">
    <property type="entry name" value="Cupin_2"/>
</dbReference>